<gene>
    <name evidence="1" type="ORF">SS1G_05247</name>
</gene>
<dbReference type="EMBL" id="CH476626">
    <property type="protein sequence ID" value="EDO02770.1"/>
    <property type="molecule type" value="Genomic_DNA"/>
</dbReference>
<dbReference type="GeneID" id="5489785"/>
<reference evidence="2" key="1">
    <citation type="journal article" date="2011" name="PLoS Genet.">
        <title>Genomic analysis of the necrotrophic fungal pathogens Sclerotinia sclerotiorum and Botrytis cinerea.</title>
        <authorList>
            <person name="Amselem J."/>
            <person name="Cuomo C.A."/>
            <person name="van Kan J.A."/>
            <person name="Viaud M."/>
            <person name="Benito E.P."/>
            <person name="Couloux A."/>
            <person name="Coutinho P.M."/>
            <person name="de Vries R.P."/>
            <person name="Dyer P.S."/>
            <person name="Fillinger S."/>
            <person name="Fournier E."/>
            <person name="Gout L."/>
            <person name="Hahn M."/>
            <person name="Kohn L."/>
            <person name="Lapalu N."/>
            <person name="Plummer K.M."/>
            <person name="Pradier J.M."/>
            <person name="Quevillon E."/>
            <person name="Sharon A."/>
            <person name="Simon A."/>
            <person name="ten Have A."/>
            <person name="Tudzynski B."/>
            <person name="Tudzynski P."/>
            <person name="Wincker P."/>
            <person name="Andrew M."/>
            <person name="Anthouard V."/>
            <person name="Beever R.E."/>
            <person name="Beffa R."/>
            <person name="Benoit I."/>
            <person name="Bouzid O."/>
            <person name="Brault B."/>
            <person name="Chen Z."/>
            <person name="Choquer M."/>
            <person name="Collemare J."/>
            <person name="Cotton P."/>
            <person name="Danchin E.G."/>
            <person name="Da Silva C."/>
            <person name="Gautier A."/>
            <person name="Giraud C."/>
            <person name="Giraud T."/>
            <person name="Gonzalez C."/>
            <person name="Grossetete S."/>
            <person name="Guldener U."/>
            <person name="Henrissat B."/>
            <person name="Howlett B.J."/>
            <person name="Kodira C."/>
            <person name="Kretschmer M."/>
            <person name="Lappartient A."/>
            <person name="Leroch M."/>
            <person name="Levis C."/>
            <person name="Mauceli E."/>
            <person name="Neuveglise C."/>
            <person name="Oeser B."/>
            <person name="Pearson M."/>
            <person name="Poulain J."/>
            <person name="Poussereau N."/>
            <person name="Quesneville H."/>
            <person name="Rascle C."/>
            <person name="Schumacher J."/>
            <person name="Segurens B."/>
            <person name="Sexton A."/>
            <person name="Silva E."/>
            <person name="Sirven C."/>
            <person name="Soanes D.M."/>
            <person name="Talbot N.J."/>
            <person name="Templeton M."/>
            <person name="Yandava C."/>
            <person name="Yarden O."/>
            <person name="Zeng Q."/>
            <person name="Rollins J.A."/>
            <person name="Lebrun M.H."/>
            <person name="Dickman M."/>
        </authorList>
    </citation>
    <scope>NUCLEOTIDE SEQUENCE [LARGE SCALE GENOMIC DNA]</scope>
    <source>
        <strain evidence="2">ATCC 18683 / 1980 / Ss-1</strain>
    </source>
</reference>
<dbReference type="RefSeq" id="XP_001593819.1">
    <property type="nucleotide sequence ID" value="XM_001593769.1"/>
</dbReference>
<dbReference type="AlphaFoldDB" id="A7EIV4"/>
<sequence length="52" mass="5714">MSLFARSLRTSREPIGDFHVCKACIEKTAMRKPVTEWGGGEAVTSRGVLEGF</sequence>
<proteinExistence type="predicted"/>
<accession>A7EIV4</accession>
<keyword evidence="2" id="KW-1185">Reference proteome</keyword>
<dbReference type="InParanoid" id="A7EIV4"/>
<dbReference type="HOGENOM" id="CLU_3088682_0_0_1"/>
<protein>
    <submittedName>
        <fullName evidence="1">Uncharacterized protein</fullName>
    </submittedName>
</protein>
<evidence type="ECO:0000313" key="1">
    <source>
        <dbReference type="EMBL" id="EDO02770.1"/>
    </source>
</evidence>
<dbReference type="Proteomes" id="UP000001312">
    <property type="component" value="Unassembled WGS sequence"/>
</dbReference>
<organism evidence="1 2">
    <name type="scientific">Sclerotinia sclerotiorum (strain ATCC 18683 / 1980 / Ss-1)</name>
    <name type="common">White mold</name>
    <name type="synonym">Whetzelinia sclerotiorum</name>
    <dbReference type="NCBI Taxonomy" id="665079"/>
    <lineage>
        <taxon>Eukaryota</taxon>
        <taxon>Fungi</taxon>
        <taxon>Dikarya</taxon>
        <taxon>Ascomycota</taxon>
        <taxon>Pezizomycotina</taxon>
        <taxon>Leotiomycetes</taxon>
        <taxon>Helotiales</taxon>
        <taxon>Sclerotiniaceae</taxon>
        <taxon>Sclerotinia</taxon>
    </lineage>
</organism>
<name>A7EIV4_SCLS1</name>
<dbReference type="KEGG" id="ssl:SS1G_05247"/>
<evidence type="ECO:0000313" key="2">
    <source>
        <dbReference type="Proteomes" id="UP000001312"/>
    </source>
</evidence>